<proteinExistence type="predicted"/>
<keyword evidence="1" id="KW-0066">ATP synthesis</keyword>
<dbReference type="RefSeq" id="WP_256547538.1">
    <property type="nucleotide sequence ID" value="NZ_CP101809.1"/>
</dbReference>
<dbReference type="InterPro" id="IPR036771">
    <property type="entry name" value="ATPsynth_dsu/esu_N"/>
</dbReference>
<evidence type="ECO:0000313" key="3">
    <source>
        <dbReference type="EMBL" id="MDQ0513762.1"/>
    </source>
</evidence>
<dbReference type="Pfam" id="PF02823">
    <property type="entry name" value="ATP-synt_DE_N"/>
    <property type="match status" value="1"/>
</dbReference>
<reference evidence="3" key="1">
    <citation type="submission" date="2023-07" db="EMBL/GenBank/DDBJ databases">
        <title>Genomic Encyclopedia of Type Strains, Phase IV (KMG-IV): sequencing the most valuable type-strain genomes for metagenomic binning, comparative biology and taxonomic classification.</title>
        <authorList>
            <person name="Goeker M."/>
        </authorList>
    </citation>
    <scope>NUCLEOTIDE SEQUENCE [LARGE SCALE GENOMIC DNA]</scope>
    <source>
        <strain evidence="3">DSM 21204</strain>
    </source>
</reference>
<dbReference type="EMBL" id="JAUSWO010000001">
    <property type="protein sequence ID" value="MDQ0513762.1"/>
    <property type="molecule type" value="Genomic_DNA"/>
</dbReference>
<sequence length="136" mass="15917">MNHDHELRLHIATPEGVKFNDLILYAQIKVHDGFVGVNRNQLPTIRIIQLGIAIIKYLNGTTEEFLLGPGVMLIDKYFCQIYAEFFLNSTETTDQYFLDHHREIEQKLFDQKLEGIFDHQTEITLRREIAKLSRNS</sequence>
<dbReference type="Gene3D" id="2.60.15.10">
    <property type="entry name" value="F0F1 ATP synthase delta/epsilon subunit, N-terminal"/>
    <property type="match status" value="1"/>
</dbReference>
<comment type="caution">
    <text evidence="3">The sequence shown here is derived from an EMBL/GenBank/DDBJ whole genome shotgun (WGS) entry which is preliminary data.</text>
</comment>
<keyword evidence="4" id="KW-1185">Reference proteome</keyword>
<gene>
    <name evidence="3" type="ORF">J2Z62_000200</name>
</gene>
<evidence type="ECO:0000256" key="1">
    <source>
        <dbReference type="ARBA" id="ARBA00023196"/>
    </source>
</evidence>
<dbReference type="InterPro" id="IPR020546">
    <property type="entry name" value="ATP_synth_F1_dsu/esu_N"/>
</dbReference>
<name>A0ABU0LYI3_9BACT</name>
<dbReference type="SUPFAM" id="SSF51344">
    <property type="entry name" value="Epsilon subunit of F1F0-ATP synthase N-terminal domain"/>
    <property type="match status" value="1"/>
</dbReference>
<dbReference type="Proteomes" id="UP001240643">
    <property type="component" value="Unassembled WGS sequence"/>
</dbReference>
<keyword evidence="1" id="KW-0139">CF(1)</keyword>
<protein>
    <submittedName>
        <fullName evidence="3">F0F1-type ATP synthase epsilon subunit</fullName>
    </submittedName>
</protein>
<organism evidence="3 4">
    <name type="scientific">Mycoplasmoides fastidiosum</name>
    <dbReference type="NCBI Taxonomy" id="92758"/>
    <lineage>
        <taxon>Bacteria</taxon>
        <taxon>Bacillati</taxon>
        <taxon>Mycoplasmatota</taxon>
        <taxon>Mycoplasmoidales</taxon>
        <taxon>Mycoplasmoidaceae</taxon>
        <taxon>Mycoplasmoides</taxon>
    </lineage>
</organism>
<evidence type="ECO:0000259" key="2">
    <source>
        <dbReference type="Pfam" id="PF02823"/>
    </source>
</evidence>
<accession>A0ABU0LYI3</accession>
<feature type="domain" description="ATP synthase F1 complex delta/epsilon subunit N-terminal" evidence="2">
    <location>
        <begin position="7"/>
        <end position="84"/>
    </location>
</feature>
<evidence type="ECO:0000313" key="4">
    <source>
        <dbReference type="Proteomes" id="UP001240643"/>
    </source>
</evidence>